<dbReference type="OrthoDB" id="9810662at2"/>
<evidence type="ECO:0000256" key="3">
    <source>
        <dbReference type="ARBA" id="ARBA00022692"/>
    </source>
</evidence>
<dbReference type="GO" id="GO:0005886">
    <property type="term" value="C:plasma membrane"/>
    <property type="evidence" value="ECO:0007669"/>
    <property type="project" value="UniProtKB-SubCell"/>
</dbReference>
<reference evidence="9" key="1">
    <citation type="submission" date="2016-10" db="EMBL/GenBank/DDBJ databases">
        <authorList>
            <person name="Varghese N."/>
            <person name="Submissions S."/>
        </authorList>
    </citation>
    <scope>NUCLEOTIDE SEQUENCE [LARGE SCALE GENOMIC DNA]</scope>
    <source>
        <strain evidence="9">DSM 11005</strain>
    </source>
</reference>
<evidence type="ECO:0000313" key="8">
    <source>
        <dbReference type="EMBL" id="SDC00736.1"/>
    </source>
</evidence>
<dbReference type="Gene3D" id="1.20.81.30">
    <property type="entry name" value="Type II secretion system (T2SS), domain F"/>
    <property type="match status" value="1"/>
</dbReference>
<dbReference type="InterPro" id="IPR018076">
    <property type="entry name" value="T2SS_GspF_dom"/>
</dbReference>
<organism evidence="8 9">
    <name type="scientific">Succiniclasticum ruminis</name>
    <dbReference type="NCBI Taxonomy" id="40841"/>
    <lineage>
        <taxon>Bacteria</taxon>
        <taxon>Bacillati</taxon>
        <taxon>Bacillota</taxon>
        <taxon>Negativicutes</taxon>
        <taxon>Acidaminococcales</taxon>
        <taxon>Acidaminococcaceae</taxon>
        <taxon>Succiniclasticum</taxon>
    </lineage>
</organism>
<feature type="domain" description="Type II secretion system protein GspF" evidence="7">
    <location>
        <begin position="171"/>
        <end position="296"/>
    </location>
</feature>
<dbReference type="RefSeq" id="WP_093729151.1">
    <property type="nucleotide sequence ID" value="NZ_FMYW01000001.1"/>
</dbReference>
<proteinExistence type="predicted"/>
<dbReference type="InterPro" id="IPR042094">
    <property type="entry name" value="T2SS_GspF_sf"/>
</dbReference>
<dbReference type="PANTHER" id="PTHR35007">
    <property type="entry name" value="INTEGRAL MEMBRANE PROTEIN-RELATED"/>
    <property type="match status" value="1"/>
</dbReference>
<evidence type="ECO:0000259" key="7">
    <source>
        <dbReference type="Pfam" id="PF00482"/>
    </source>
</evidence>
<evidence type="ECO:0000313" key="9">
    <source>
        <dbReference type="Proteomes" id="UP000198943"/>
    </source>
</evidence>
<protein>
    <submittedName>
        <fullName evidence="8">Tight adherence protein C</fullName>
    </submittedName>
</protein>
<evidence type="ECO:0000256" key="4">
    <source>
        <dbReference type="ARBA" id="ARBA00022989"/>
    </source>
</evidence>
<keyword evidence="5 6" id="KW-0472">Membrane</keyword>
<evidence type="ECO:0000256" key="6">
    <source>
        <dbReference type="SAM" id="Phobius"/>
    </source>
</evidence>
<name>A0A1G6I4T0_9FIRM</name>
<evidence type="ECO:0000256" key="5">
    <source>
        <dbReference type="ARBA" id="ARBA00023136"/>
    </source>
</evidence>
<evidence type="ECO:0000256" key="1">
    <source>
        <dbReference type="ARBA" id="ARBA00004651"/>
    </source>
</evidence>
<dbReference type="Proteomes" id="UP000198943">
    <property type="component" value="Unassembled WGS sequence"/>
</dbReference>
<feature type="transmembrane region" description="Helical" evidence="6">
    <location>
        <begin position="99"/>
        <end position="123"/>
    </location>
</feature>
<keyword evidence="4 6" id="KW-1133">Transmembrane helix</keyword>
<keyword evidence="2" id="KW-1003">Cell membrane</keyword>
<keyword evidence="3 6" id="KW-0812">Transmembrane</keyword>
<accession>A0A1G6I4T0</accession>
<feature type="transmembrane region" description="Helical" evidence="6">
    <location>
        <begin position="279"/>
        <end position="301"/>
    </location>
</feature>
<keyword evidence="9" id="KW-1185">Reference proteome</keyword>
<dbReference type="PANTHER" id="PTHR35007:SF2">
    <property type="entry name" value="PILUS ASSEMBLE PROTEIN"/>
    <property type="match status" value="1"/>
</dbReference>
<gene>
    <name evidence="8" type="ORF">SAMN04487864_101407</name>
</gene>
<dbReference type="EMBL" id="FMYW01000001">
    <property type="protein sequence ID" value="SDC00736.1"/>
    <property type="molecule type" value="Genomic_DNA"/>
</dbReference>
<sequence length="310" mass="34861">MVLLISLLTAFLVFSILYYVIKTKVVPDNQVHQRLRNLQGGEGRVITSHTDELAQVPFLDRTVVPLLRKFENFMVRFAPSGIHDTVEQKLMLAGLLGKWSANGFITVWLISMAIFFGIAYIVITKKTMSYTQSVLFAWLCVMVGALLPFSTLNSAVRKRQKAIDKQLPEVLDLLSVSVRAGLSFDGALRKITDRMAGPLIDEFKRMQQDVRMGTPRARALQAMAKRCDVEDLYLFITSVIQAERLGTSMGRTLDNQADNMRERRRQKAKAEALKAPVKIVFPLVIFIFPAIFVVVLLPSIFSLMHSLGGK</sequence>
<feature type="transmembrane region" description="Helical" evidence="6">
    <location>
        <begin position="6"/>
        <end position="21"/>
    </location>
</feature>
<dbReference type="Pfam" id="PF00482">
    <property type="entry name" value="T2SSF"/>
    <property type="match status" value="1"/>
</dbReference>
<feature type="transmembrane region" description="Helical" evidence="6">
    <location>
        <begin position="135"/>
        <end position="156"/>
    </location>
</feature>
<dbReference type="AlphaFoldDB" id="A0A1G6I4T0"/>
<comment type="subcellular location">
    <subcellularLocation>
        <location evidence="1">Cell membrane</location>
        <topology evidence="1">Multi-pass membrane protein</topology>
    </subcellularLocation>
</comment>
<evidence type="ECO:0000256" key="2">
    <source>
        <dbReference type="ARBA" id="ARBA00022475"/>
    </source>
</evidence>